<keyword evidence="3 5" id="KW-0808">Transferase</keyword>
<dbReference type="InterPro" id="IPR039528">
    <property type="entry name" value="DPM1-like"/>
</dbReference>
<dbReference type="EMBL" id="FNIC01000001">
    <property type="protein sequence ID" value="SDM93364.1"/>
    <property type="molecule type" value="Genomic_DNA"/>
</dbReference>
<dbReference type="Pfam" id="PF00535">
    <property type="entry name" value="Glycos_transf_2"/>
    <property type="match status" value="1"/>
</dbReference>
<keyword evidence="6" id="KW-1185">Reference proteome</keyword>
<dbReference type="STRING" id="1005944.SAMN05192576_1301"/>
<dbReference type="CDD" id="cd06442">
    <property type="entry name" value="DPM1_like"/>
    <property type="match status" value="1"/>
</dbReference>
<comment type="similarity">
    <text evidence="1">Belongs to the glycosyltransferase 2 family.</text>
</comment>
<dbReference type="PANTHER" id="PTHR43398:SF1">
    <property type="entry name" value="DOLICHOL-PHOSPHATE MANNOSYLTRANSFERASE SUBUNIT 1"/>
    <property type="match status" value="1"/>
</dbReference>
<evidence type="ECO:0000313" key="5">
    <source>
        <dbReference type="EMBL" id="SDM93364.1"/>
    </source>
</evidence>
<reference evidence="5 6" key="1">
    <citation type="submission" date="2016-10" db="EMBL/GenBank/DDBJ databases">
        <authorList>
            <person name="de Groot N.N."/>
        </authorList>
    </citation>
    <scope>NUCLEOTIDE SEQUENCE [LARGE SCALE GENOMIC DNA]</scope>
    <source>
        <strain evidence="5 6">CGMCC 1.11147</strain>
    </source>
</reference>
<evidence type="ECO:0000256" key="1">
    <source>
        <dbReference type="ARBA" id="ARBA00006739"/>
    </source>
</evidence>
<protein>
    <submittedName>
        <fullName evidence="5">Dolichol-phosphate mannosyltransferase</fullName>
    </submittedName>
</protein>
<evidence type="ECO:0000259" key="4">
    <source>
        <dbReference type="Pfam" id="PF00535"/>
    </source>
</evidence>
<evidence type="ECO:0000313" key="6">
    <source>
        <dbReference type="Proteomes" id="UP000199004"/>
    </source>
</evidence>
<evidence type="ECO:0000256" key="3">
    <source>
        <dbReference type="ARBA" id="ARBA00022679"/>
    </source>
</evidence>
<dbReference type="FunFam" id="3.90.550.10:FF:000122">
    <property type="entry name" value="Dolichol-phosphate mannosyltransferase subunit 1"/>
    <property type="match status" value="1"/>
</dbReference>
<dbReference type="Proteomes" id="UP000199004">
    <property type="component" value="Unassembled WGS sequence"/>
</dbReference>
<dbReference type="RefSeq" id="WP_091022840.1">
    <property type="nucleotide sequence ID" value="NZ_BKAE01000001.1"/>
</dbReference>
<dbReference type="SUPFAM" id="SSF53448">
    <property type="entry name" value="Nucleotide-diphospho-sugar transferases"/>
    <property type="match status" value="1"/>
</dbReference>
<proteinExistence type="inferred from homology"/>
<keyword evidence="2 5" id="KW-0328">Glycosyltransferase</keyword>
<feature type="domain" description="Glycosyltransferase 2-like" evidence="4">
    <location>
        <begin position="11"/>
        <end position="175"/>
    </location>
</feature>
<dbReference type="PANTHER" id="PTHR43398">
    <property type="entry name" value="DOLICHOL-PHOSPHATE MANNOSYLTRANSFERASE SUBUNIT 1"/>
    <property type="match status" value="1"/>
</dbReference>
<dbReference type="GO" id="GO:0016020">
    <property type="term" value="C:membrane"/>
    <property type="evidence" value="ECO:0007669"/>
    <property type="project" value="GOC"/>
</dbReference>
<dbReference type="InterPro" id="IPR029044">
    <property type="entry name" value="Nucleotide-diphossugar_trans"/>
</dbReference>
<dbReference type="OrthoDB" id="9810303at2"/>
<dbReference type="InterPro" id="IPR001173">
    <property type="entry name" value="Glyco_trans_2-like"/>
</dbReference>
<gene>
    <name evidence="5" type="ORF">SAMN05192576_1301</name>
</gene>
<dbReference type="AlphaFoldDB" id="A0A1G9X9E8"/>
<organism evidence="5 6">
    <name type="scientific">Nocardioides szechwanensis</name>
    <dbReference type="NCBI Taxonomy" id="1005944"/>
    <lineage>
        <taxon>Bacteria</taxon>
        <taxon>Bacillati</taxon>
        <taxon>Actinomycetota</taxon>
        <taxon>Actinomycetes</taxon>
        <taxon>Propionibacteriales</taxon>
        <taxon>Nocardioidaceae</taxon>
        <taxon>Nocardioides</taxon>
    </lineage>
</organism>
<name>A0A1G9X9E8_9ACTN</name>
<accession>A0A1G9X9E8</accession>
<dbReference type="Gene3D" id="3.90.550.10">
    <property type="entry name" value="Spore Coat Polysaccharide Biosynthesis Protein SpsA, Chain A"/>
    <property type="match status" value="1"/>
</dbReference>
<dbReference type="GO" id="GO:0004582">
    <property type="term" value="F:dolichyl-phosphate beta-D-mannosyltransferase activity"/>
    <property type="evidence" value="ECO:0007669"/>
    <property type="project" value="InterPro"/>
</dbReference>
<dbReference type="GO" id="GO:0009247">
    <property type="term" value="P:glycolipid biosynthetic process"/>
    <property type="evidence" value="ECO:0007669"/>
    <property type="project" value="TreeGrafter"/>
</dbReference>
<evidence type="ECO:0000256" key="2">
    <source>
        <dbReference type="ARBA" id="ARBA00022676"/>
    </source>
</evidence>
<sequence>MSIDALGRIVVVVPTYNEADNLAWIVERLRVAEPQVDVLVVDDGSPDGTGEIADRIAAADPQVQVLHRRAKEGLGAAYIAGFRWALAEGYDVIGEMDADGSHQPEELHRLLDALGEADLVIGSRWITGGSVVNWPRSRELLSRGGNLYVRVLLGIGVRDATAGYRLFRRSTLEKIDLDQVRSTGYVFQSDLAYRTLCAGLTVREVPIEFVERVRGASKMTPDIATESLKHITWWGVKERRDQVRRAWRRGRGGPRGVRR</sequence>